<keyword evidence="7" id="KW-1185">Reference proteome</keyword>
<dbReference type="GO" id="GO:0070126">
    <property type="term" value="P:mitochondrial translational termination"/>
    <property type="evidence" value="ECO:0007669"/>
    <property type="project" value="EnsemblFungi"/>
</dbReference>
<name>A0A1E4U0F6_PACTA</name>
<dbReference type="AlphaFoldDB" id="A0A1E4U0F6"/>
<evidence type="ECO:0000256" key="2">
    <source>
        <dbReference type="ARBA" id="ARBA00022481"/>
    </source>
</evidence>
<dbReference type="EMBL" id="KV454011">
    <property type="protein sequence ID" value="ODV97503.1"/>
    <property type="molecule type" value="Genomic_DNA"/>
</dbReference>
<dbReference type="Gene3D" id="3.30.160.20">
    <property type="match status" value="1"/>
</dbReference>
<evidence type="ECO:0000256" key="3">
    <source>
        <dbReference type="ARBA" id="ARBA00022917"/>
    </source>
</evidence>
<dbReference type="PANTHER" id="PTHR43804">
    <property type="entry name" value="LD18447P"/>
    <property type="match status" value="1"/>
</dbReference>
<dbReference type="Gene3D" id="6.10.140.1950">
    <property type="match status" value="1"/>
</dbReference>
<dbReference type="GO" id="GO:0005743">
    <property type="term" value="C:mitochondrial inner membrane"/>
    <property type="evidence" value="ECO:0007669"/>
    <property type="project" value="EnsemblFungi"/>
</dbReference>
<dbReference type="InterPro" id="IPR005139">
    <property type="entry name" value="PCRF"/>
</dbReference>
<dbReference type="InterPro" id="IPR045853">
    <property type="entry name" value="Pep_chain_release_fac_I_sf"/>
</dbReference>
<dbReference type="PROSITE" id="PS00745">
    <property type="entry name" value="RF_PROK_I"/>
    <property type="match status" value="1"/>
</dbReference>
<reference evidence="7" key="1">
    <citation type="submission" date="2016-05" db="EMBL/GenBank/DDBJ databases">
        <title>Comparative genomics of biotechnologically important yeasts.</title>
        <authorList>
            <consortium name="DOE Joint Genome Institute"/>
            <person name="Riley R."/>
            <person name="Haridas S."/>
            <person name="Wolfe K.H."/>
            <person name="Lopes M.R."/>
            <person name="Hittinger C.T."/>
            <person name="Goker M."/>
            <person name="Salamov A."/>
            <person name="Wisecaver J."/>
            <person name="Long T.M."/>
            <person name="Aerts A.L."/>
            <person name="Barry K."/>
            <person name="Choi C."/>
            <person name="Clum A."/>
            <person name="Coughlan A.Y."/>
            <person name="Deshpande S."/>
            <person name="Douglass A.P."/>
            <person name="Hanson S.J."/>
            <person name="Klenk H.-P."/>
            <person name="Labutti K."/>
            <person name="Lapidus A."/>
            <person name="Lindquist E."/>
            <person name="Lipzen A."/>
            <person name="Meier-Kolthoff J.P."/>
            <person name="Ohm R.A."/>
            <person name="Otillar R.P."/>
            <person name="Pangilinan J."/>
            <person name="Peng Y."/>
            <person name="Rokas A."/>
            <person name="Rosa C.A."/>
            <person name="Scheuner C."/>
            <person name="Sibirny A.A."/>
            <person name="Slot J.C."/>
            <person name="Stielow J.B."/>
            <person name="Sun H."/>
            <person name="Kurtzman C.P."/>
            <person name="Blackwell M."/>
            <person name="Grigoriev I.V."/>
            <person name="Jeffries T.W."/>
        </authorList>
    </citation>
    <scope>NUCLEOTIDE SEQUENCE [LARGE SCALE GENOMIC DNA]</scope>
    <source>
        <strain evidence="7">NRRL Y-2460</strain>
    </source>
</reference>
<protein>
    <recommendedName>
        <fullName evidence="4">Peptide chain release factor 1, mitochondrial</fullName>
    </recommendedName>
</protein>
<dbReference type="Pfam" id="PF03462">
    <property type="entry name" value="PCRF"/>
    <property type="match status" value="1"/>
</dbReference>
<dbReference type="GO" id="GO:0003747">
    <property type="term" value="F:translation release factor activity"/>
    <property type="evidence" value="ECO:0007669"/>
    <property type="project" value="EnsemblFungi"/>
</dbReference>
<evidence type="ECO:0000259" key="5">
    <source>
        <dbReference type="PROSITE" id="PS00745"/>
    </source>
</evidence>
<dbReference type="Pfam" id="PF00472">
    <property type="entry name" value="RF-1"/>
    <property type="match status" value="1"/>
</dbReference>
<dbReference type="PANTHER" id="PTHR43804:SF7">
    <property type="entry name" value="LD18447P"/>
    <property type="match status" value="1"/>
</dbReference>
<dbReference type="FunFam" id="3.30.160.20:FF:000004">
    <property type="entry name" value="Peptide chain release factor 1"/>
    <property type="match status" value="1"/>
</dbReference>
<dbReference type="SMART" id="SM00937">
    <property type="entry name" value="PCRF"/>
    <property type="match status" value="1"/>
</dbReference>
<dbReference type="Gene3D" id="3.30.70.1660">
    <property type="match status" value="1"/>
</dbReference>
<feature type="domain" description="Prokaryotic-type class I peptide chain release factors" evidence="5">
    <location>
        <begin position="282"/>
        <end position="298"/>
    </location>
</feature>
<evidence type="ECO:0000313" key="6">
    <source>
        <dbReference type="EMBL" id="ODV97503.1"/>
    </source>
</evidence>
<keyword evidence="2" id="KW-0488">Methylation</keyword>
<keyword evidence="3" id="KW-0648">Protein biosynthesis</keyword>
<sequence>MNVIVRLNPVFWLSSRSLVVNGGRSLKNVFAFRGYLKYSTISIHENENLKFENIHPALIKRAKQLKTELLDLEKYLSEGKVLKAEESKKFSQLSSLSRIYDEYGNEINNYKELIQLVENDDSLKDDALLELEKSTVPRLKYLVSKLKTRLLPPHEFHDKPCILELRPGVGGNEAMIFTQDLLGMYERYAQVHKWSYEVLSKNEHSSGIGLVDAVLVINEPGSYNRLRLESGVHRVQRIPETETKGRTHTSTAAVVVLPKMSEIDSNSERKFGPDDLRIDVMRASGKGGQHVNTTESAVRITHIPTGIVVSIQDERSQHKNKAKAMMILRSRLAERERLERIEKERSDRTSQVSSTDRSDKIRTYNYAQNRITDHRCGFTLYDIEGCMSGEKLDDIMDAVEAKETEDRSKSLIEELENGK</sequence>
<accession>A0A1E4U0F6</accession>
<organism evidence="6 7">
    <name type="scientific">Pachysolen tannophilus NRRL Y-2460</name>
    <dbReference type="NCBI Taxonomy" id="669874"/>
    <lineage>
        <taxon>Eukaryota</taxon>
        <taxon>Fungi</taxon>
        <taxon>Dikarya</taxon>
        <taxon>Ascomycota</taxon>
        <taxon>Saccharomycotina</taxon>
        <taxon>Pichiomycetes</taxon>
        <taxon>Pachysolenaceae</taxon>
        <taxon>Pachysolen</taxon>
    </lineage>
</organism>
<dbReference type="Proteomes" id="UP000094236">
    <property type="component" value="Unassembled WGS sequence"/>
</dbReference>
<proteinExistence type="inferred from homology"/>
<dbReference type="OrthoDB" id="2019491at2759"/>
<gene>
    <name evidence="6" type="ORF">PACTADRAFT_30954</name>
</gene>
<dbReference type="InterPro" id="IPR050057">
    <property type="entry name" value="Prokaryotic/Mito_RF"/>
</dbReference>
<dbReference type="STRING" id="669874.A0A1E4U0F6"/>
<comment type="similarity">
    <text evidence="1">Belongs to the prokaryotic/mitochondrial release factor family.</text>
</comment>
<dbReference type="SUPFAM" id="SSF75620">
    <property type="entry name" value="Release factor"/>
    <property type="match status" value="1"/>
</dbReference>
<evidence type="ECO:0000313" key="7">
    <source>
        <dbReference type="Proteomes" id="UP000094236"/>
    </source>
</evidence>
<dbReference type="InterPro" id="IPR000352">
    <property type="entry name" value="Pep_chain_release_fac_I"/>
</dbReference>
<evidence type="ECO:0000256" key="1">
    <source>
        <dbReference type="ARBA" id="ARBA00010835"/>
    </source>
</evidence>
<evidence type="ECO:0000256" key="4">
    <source>
        <dbReference type="ARBA" id="ARBA00067174"/>
    </source>
</evidence>